<evidence type="ECO:0000256" key="5">
    <source>
        <dbReference type="ARBA" id="ARBA00023136"/>
    </source>
</evidence>
<dbReference type="InterPro" id="IPR003599">
    <property type="entry name" value="Ig_sub"/>
</dbReference>
<dbReference type="AlphaFoldDB" id="A0A6I8NLJ1"/>
<dbReference type="SUPFAM" id="SSF48726">
    <property type="entry name" value="Immunoglobulin"/>
    <property type="match status" value="2"/>
</dbReference>
<evidence type="ECO:0000256" key="3">
    <source>
        <dbReference type="ARBA" id="ARBA00022652"/>
    </source>
</evidence>
<reference evidence="11" key="3">
    <citation type="submission" date="2025-09" db="UniProtKB">
        <authorList>
            <consortium name="Ensembl"/>
        </authorList>
    </citation>
    <scope>IDENTIFICATION</scope>
    <source>
        <strain evidence="11">Glennie</strain>
    </source>
</reference>
<evidence type="ECO:0000313" key="12">
    <source>
        <dbReference type="Proteomes" id="UP000002279"/>
    </source>
</evidence>
<dbReference type="InterPro" id="IPR050488">
    <property type="entry name" value="Ig_Fc_receptor"/>
</dbReference>
<feature type="transmembrane region" description="Helical" evidence="9">
    <location>
        <begin position="260"/>
        <end position="284"/>
    </location>
</feature>
<dbReference type="Gene3D" id="2.60.40.10">
    <property type="entry name" value="Immunoglobulins"/>
    <property type="match status" value="2"/>
</dbReference>
<evidence type="ECO:0000256" key="7">
    <source>
        <dbReference type="ARBA" id="ARBA00023180"/>
    </source>
</evidence>
<dbReference type="PANTHER" id="PTHR11481:SF103">
    <property type="entry name" value="LOW AFFINITY IMMUNOGLOBULIN GAMMA FC REGION RECEPTOR III-A-RELATED"/>
    <property type="match status" value="1"/>
</dbReference>
<dbReference type="InParanoid" id="A0A6I8NLJ1"/>
<evidence type="ECO:0000256" key="4">
    <source>
        <dbReference type="ARBA" id="ARBA00022729"/>
    </source>
</evidence>
<keyword evidence="2" id="KW-1003">Cell membrane</keyword>
<dbReference type="GO" id="GO:0007166">
    <property type="term" value="P:cell surface receptor signaling pathway"/>
    <property type="evidence" value="ECO:0000318"/>
    <property type="project" value="GO_Central"/>
</dbReference>
<sequence length="293" mass="32207">MGSVELLGGPDREQISSRPPDHAGSCRLYANHKLSTSGAGASVRLWQRSQAVPPHSPHPLPAPSATGNGGIAGAQKSRLTLHPKWVNMFTGDKVTLKCDDPNSLGNITTTHWFHNGTALAIQAPSYSIRAATFDDTGEYECQMGDSQKSDSVWLDVSQDWLLLQTSGRVFLEGEHVHLRCRSWKNQNLVKVTFYKDQGIMRFYSHNSSIFIPHATHSNSGSYFCRGFLGQGIYSSLPVKITVRAEGQPASGGEGTTPSSLWIHIFFYLAVGILFAIDTGLYVTLRKRLCTRDK</sequence>
<dbReference type="Pfam" id="PF13895">
    <property type="entry name" value="Ig_2"/>
    <property type="match status" value="2"/>
</dbReference>
<dbReference type="FunFam" id="2.60.40.10:FF:000217">
    <property type="entry name" value="High affinity immunoglobulin gamma Fc receptor I"/>
    <property type="match status" value="1"/>
</dbReference>
<keyword evidence="6" id="KW-1015">Disulfide bond</keyword>
<evidence type="ECO:0000313" key="11">
    <source>
        <dbReference type="Ensembl" id="ENSOANP00000041610.1"/>
    </source>
</evidence>
<feature type="region of interest" description="Disordered" evidence="8">
    <location>
        <begin position="1"/>
        <end position="24"/>
    </location>
</feature>
<accession>A0A6I8NLJ1</accession>
<feature type="region of interest" description="Disordered" evidence="8">
    <location>
        <begin position="51"/>
        <end position="73"/>
    </location>
</feature>
<evidence type="ECO:0000256" key="2">
    <source>
        <dbReference type="ARBA" id="ARBA00022475"/>
    </source>
</evidence>
<keyword evidence="4" id="KW-0732">Signal</keyword>
<keyword evidence="3" id="KW-0390">IgG-binding protein</keyword>
<keyword evidence="7" id="KW-0325">Glycoprotein</keyword>
<keyword evidence="12" id="KW-1185">Reference proteome</keyword>
<dbReference type="GO" id="GO:0004888">
    <property type="term" value="F:transmembrane signaling receptor activity"/>
    <property type="evidence" value="ECO:0000318"/>
    <property type="project" value="GO_Central"/>
</dbReference>
<comment type="subcellular location">
    <subcellularLocation>
        <location evidence="1">Cell membrane</location>
    </subcellularLocation>
</comment>
<reference evidence="11" key="2">
    <citation type="submission" date="2025-08" db="UniProtKB">
        <authorList>
            <consortium name="Ensembl"/>
        </authorList>
    </citation>
    <scope>IDENTIFICATION</scope>
    <source>
        <strain evidence="11">Glennie</strain>
    </source>
</reference>
<keyword evidence="5 9" id="KW-0472">Membrane</keyword>
<protein>
    <recommendedName>
        <fullName evidence="10">Ig-like domain-containing protein</fullName>
    </recommendedName>
</protein>
<feature type="domain" description="Ig-like" evidence="10">
    <location>
        <begin position="77"/>
        <end position="157"/>
    </location>
</feature>
<dbReference type="OMA" id="FMEGDTM"/>
<evidence type="ECO:0000256" key="9">
    <source>
        <dbReference type="SAM" id="Phobius"/>
    </source>
</evidence>
<proteinExistence type="predicted"/>
<keyword evidence="9" id="KW-1133">Transmembrane helix</keyword>
<evidence type="ECO:0000256" key="8">
    <source>
        <dbReference type="SAM" id="MobiDB-lite"/>
    </source>
</evidence>
<evidence type="ECO:0000256" key="6">
    <source>
        <dbReference type="ARBA" id="ARBA00023157"/>
    </source>
</evidence>
<dbReference type="SMART" id="SM00409">
    <property type="entry name" value="IG"/>
    <property type="match status" value="2"/>
</dbReference>
<dbReference type="GO" id="GO:0016064">
    <property type="term" value="P:immunoglobulin mediated immune response"/>
    <property type="evidence" value="ECO:0000318"/>
    <property type="project" value="GO_Central"/>
</dbReference>
<dbReference type="GO" id="GO:0019864">
    <property type="term" value="F:IgG binding"/>
    <property type="evidence" value="ECO:0007669"/>
    <property type="project" value="UniProtKB-KW"/>
</dbReference>
<evidence type="ECO:0000259" key="10">
    <source>
        <dbReference type="PROSITE" id="PS50835"/>
    </source>
</evidence>
<dbReference type="Ensembl" id="ENSOANT00000070471.1">
    <property type="protein sequence ID" value="ENSOANP00000041610.1"/>
    <property type="gene ID" value="ENSOANG00000050874.1"/>
</dbReference>
<evidence type="ECO:0000256" key="1">
    <source>
        <dbReference type="ARBA" id="ARBA00004236"/>
    </source>
</evidence>
<organism evidence="11 12">
    <name type="scientific">Ornithorhynchus anatinus</name>
    <name type="common">Duckbill platypus</name>
    <dbReference type="NCBI Taxonomy" id="9258"/>
    <lineage>
        <taxon>Eukaryota</taxon>
        <taxon>Metazoa</taxon>
        <taxon>Chordata</taxon>
        <taxon>Craniata</taxon>
        <taxon>Vertebrata</taxon>
        <taxon>Euteleostomi</taxon>
        <taxon>Mammalia</taxon>
        <taxon>Monotremata</taxon>
        <taxon>Ornithorhynchidae</taxon>
        <taxon>Ornithorhynchus</taxon>
    </lineage>
</organism>
<dbReference type="PANTHER" id="PTHR11481">
    <property type="entry name" value="IMMUNOGLOBULIN FC RECEPTOR"/>
    <property type="match status" value="1"/>
</dbReference>
<dbReference type="Proteomes" id="UP000002279">
    <property type="component" value="Chromosome X5"/>
</dbReference>
<dbReference type="InterPro" id="IPR007110">
    <property type="entry name" value="Ig-like_dom"/>
</dbReference>
<dbReference type="GeneTree" id="ENSGT01050000244808"/>
<dbReference type="GO" id="GO:0009897">
    <property type="term" value="C:external side of plasma membrane"/>
    <property type="evidence" value="ECO:0000318"/>
    <property type="project" value="GO_Central"/>
</dbReference>
<dbReference type="InterPro" id="IPR013783">
    <property type="entry name" value="Ig-like_fold"/>
</dbReference>
<feature type="domain" description="Ig-like" evidence="10">
    <location>
        <begin position="172"/>
        <end position="225"/>
    </location>
</feature>
<dbReference type="Bgee" id="ENSOANG00000050874">
    <property type="expression patterns" value="Expressed in liver and 6 other cell types or tissues"/>
</dbReference>
<dbReference type="InterPro" id="IPR036179">
    <property type="entry name" value="Ig-like_dom_sf"/>
</dbReference>
<reference evidence="11 12" key="1">
    <citation type="journal article" date="2008" name="Nature">
        <title>Genome analysis of the platypus reveals unique signatures of evolution.</title>
        <authorList>
            <person name="Warren W.C."/>
            <person name="Hillier L.W."/>
            <person name="Marshall Graves J.A."/>
            <person name="Birney E."/>
            <person name="Ponting C.P."/>
            <person name="Grutzner F."/>
            <person name="Belov K."/>
            <person name="Miller W."/>
            <person name="Clarke L."/>
            <person name="Chinwalla A.T."/>
            <person name="Yang S.P."/>
            <person name="Heger A."/>
            <person name="Locke D.P."/>
            <person name="Miethke P."/>
            <person name="Waters P.D."/>
            <person name="Veyrunes F."/>
            <person name="Fulton L."/>
            <person name="Fulton B."/>
            <person name="Graves T."/>
            <person name="Wallis J."/>
            <person name="Puente X.S."/>
            <person name="Lopez-Otin C."/>
            <person name="Ordonez G.R."/>
            <person name="Eichler E.E."/>
            <person name="Chen L."/>
            <person name="Cheng Z."/>
            <person name="Deakin J.E."/>
            <person name="Alsop A."/>
            <person name="Thompson K."/>
            <person name="Kirby P."/>
            <person name="Papenfuss A.T."/>
            <person name="Wakefield M.J."/>
            <person name="Olender T."/>
            <person name="Lancet D."/>
            <person name="Huttley G.A."/>
            <person name="Smit A.F."/>
            <person name="Pask A."/>
            <person name="Temple-Smith P."/>
            <person name="Batzer M.A."/>
            <person name="Walker J.A."/>
            <person name="Konkel M.K."/>
            <person name="Harris R.S."/>
            <person name="Whittington C.M."/>
            <person name="Wong E.S."/>
            <person name="Gemmell N.J."/>
            <person name="Buschiazzo E."/>
            <person name="Vargas Jentzsch I.M."/>
            <person name="Merkel A."/>
            <person name="Schmitz J."/>
            <person name="Zemann A."/>
            <person name="Churakov G."/>
            <person name="Kriegs J.O."/>
            <person name="Brosius J."/>
            <person name="Murchison E.P."/>
            <person name="Sachidanandam R."/>
            <person name="Smith C."/>
            <person name="Hannon G.J."/>
            <person name="Tsend-Ayush E."/>
            <person name="McMillan D."/>
            <person name="Attenborough R."/>
            <person name="Rens W."/>
            <person name="Ferguson-Smith M."/>
            <person name="Lefevre C.M."/>
            <person name="Sharp J.A."/>
            <person name="Nicholas K.R."/>
            <person name="Ray D.A."/>
            <person name="Kube M."/>
            <person name="Reinhardt R."/>
            <person name="Pringle T.H."/>
            <person name="Taylor J."/>
            <person name="Jones R.C."/>
            <person name="Nixon B."/>
            <person name="Dacheux J.L."/>
            <person name="Niwa H."/>
            <person name="Sekita Y."/>
            <person name="Huang X."/>
            <person name="Stark A."/>
            <person name="Kheradpour P."/>
            <person name="Kellis M."/>
            <person name="Flicek P."/>
            <person name="Chen Y."/>
            <person name="Webber C."/>
            <person name="Hardison R."/>
            <person name="Nelson J."/>
            <person name="Hallsworth-Pepin K."/>
            <person name="Delehaunty K."/>
            <person name="Markovic C."/>
            <person name="Minx P."/>
            <person name="Feng Y."/>
            <person name="Kremitzki C."/>
            <person name="Mitreva M."/>
            <person name="Glasscock J."/>
            <person name="Wylie T."/>
            <person name="Wohldmann P."/>
            <person name="Thiru P."/>
            <person name="Nhan M.N."/>
            <person name="Pohl C.S."/>
            <person name="Smith S.M."/>
            <person name="Hou S."/>
            <person name="Nefedov M."/>
            <person name="de Jong P.J."/>
            <person name="Renfree M.B."/>
            <person name="Mardis E.R."/>
            <person name="Wilson R.K."/>
        </authorList>
    </citation>
    <scope>NUCLEOTIDE SEQUENCE [LARGE SCALE GENOMIC DNA]</scope>
    <source>
        <strain evidence="11 12">Glennie</strain>
    </source>
</reference>
<feature type="compositionally biased region" description="Basic and acidic residues" evidence="8">
    <location>
        <begin position="10"/>
        <end position="21"/>
    </location>
</feature>
<dbReference type="PROSITE" id="PS50835">
    <property type="entry name" value="IG_LIKE"/>
    <property type="match status" value="2"/>
</dbReference>
<keyword evidence="9" id="KW-0812">Transmembrane</keyword>
<name>A0A6I8NLJ1_ORNAN</name>